<feature type="transmembrane region" description="Helical" evidence="8">
    <location>
        <begin position="181"/>
        <end position="201"/>
    </location>
</feature>
<dbReference type="GO" id="GO:0005886">
    <property type="term" value="C:plasma membrane"/>
    <property type="evidence" value="ECO:0007669"/>
    <property type="project" value="UniProtKB-SubCell"/>
</dbReference>
<evidence type="ECO:0000256" key="3">
    <source>
        <dbReference type="ARBA" id="ARBA00022448"/>
    </source>
</evidence>
<keyword evidence="4" id="KW-1003">Cell membrane</keyword>
<dbReference type="HOGENOM" id="CLU_017959_1_2_7"/>
<proteinExistence type="inferred from homology"/>
<protein>
    <submittedName>
        <fullName evidence="9">Uracil-xanthine permease</fullName>
    </submittedName>
</protein>
<feature type="transmembrane region" description="Helical" evidence="8">
    <location>
        <begin position="386"/>
        <end position="402"/>
    </location>
</feature>
<dbReference type="RefSeq" id="WP_012469150.1">
    <property type="nucleotide sequence ID" value="NC_010814.1"/>
</dbReference>
<feature type="transmembrane region" description="Helical" evidence="8">
    <location>
        <begin position="221"/>
        <end position="245"/>
    </location>
</feature>
<comment type="subcellular location">
    <subcellularLocation>
        <location evidence="1">Cell membrane</location>
        <topology evidence="1">Multi-pass membrane protein</topology>
    </subcellularLocation>
</comment>
<gene>
    <name evidence="9" type="ordered locus">Glov_1077</name>
</gene>
<sequence>MSTTPEPVWRTALSGAQILFVAFGATVLVPLLTGLNPSLALLGAGIGTLVFQICTGRQVPIYLGSSFAFIAPVIYSVKSWGMPATLGALAAASLFYYIAAALVKWRGVGFIHHLLPPVVIGPVVMVIGLGLAQVAINMATGKAGDSQVVPYGTALGIAAISLTATMLTAIHARGLLKLVPILVGVAAGYGSSLFLGLVDFSKVINAPWLAVPQFGHPEFNLAAILFMIPVAIAPIVEHVGGILAIGSVVGRDYTEQPGLHRTLLGDGLAVTIAGLFGGPPVTTYGEVTGAVMLTRNYNPVVMTWAAGFAILMAFVGKFGALLQTIPMPVMGGIMVLLFGSIAGIGLKTIIDGRVDLMKPRNLCLVSVTLVTGIGGLGVTIGSFSLQGISLCGVLAVILNLLLPRGEQQGEDSPVGSGSEQGGHSG</sequence>
<keyword evidence="10" id="KW-1185">Reference proteome</keyword>
<dbReference type="PANTHER" id="PTHR42810">
    <property type="entry name" value="PURINE PERMEASE C1399.01C-RELATED"/>
    <property type="match status" value="1"/>
</dbReference>
<evidence type="ECO:0000256" key="2">
    <source>
        <dbReference type="ARBA" id="ARBA00008821"/>
    </source>
</evidence>
<feature type="transmembrane region" description="Helical" evidence="8">
    <location>
        <begin position="148"/>
        <end position="169"/>
    </location>
</feature>
<dbReference type="NCBIfam" id="TIGR00801">
    <property type="entry name" value="ncs2"/>
    <property type="match status" value="1"/>
</dbReference>
<accession>B3E676</accession>
<dbReference type="GO" id="GO:0042907">
    <property type="term" value="F:xanthine transmembrane transporter activity"/>
    <property type="evidence" value="ECO:0007669"/>
    <property type="project" value="TreeGrafter"/>
</dbReference>
<evidence type="ECO:0000313" key="10">
    <source>
        <dbReference type="Proteomes" id="UP000002420"/>
    </source>
</evidence>
<dbReference type="AlphaFoldDB" id="B3E676"/>
<keyword evidence="7 8" id="KW-0472">Membrane</keyword>
<dbReference type="Proteomes" id="UP000002420">
    <property type="component" value="Chromosome"/>
</dbReference>
<evidence type="ECO:0000256" key="8">
    <source>
        <dbReference type="SAM" id="Phobius"/>
    </source>
</evidence>
<feature type="transmembrane region" description="Helical" evidence="8">
    <location>
        <begin position="84"/>
        <end position="103"/>
    </location>
</feature>
<feature type="transmembrane region" description="Helical" evidence="8">
    <location>
        <begin position="12"/>
        <end position="32"/>
    </location>
</feature>
<evidence type="ECO:0000256" key="4">
    <source>
        <dbReference type="ARBA" id="ARBA00022475"/>
    </source>
</evidence>
<reference evidence="9 10" key="1">
    <citation type="submission" date="2008-05" db="EMBL/GenBank/DDBJ databases">
        <title>Complete sequence of chromosome of Geobacter lovleyi SZ.</title>
        <authorList>
            <consortium name="US DOE Joint Genome Institute"/>
            <person name="Lucas S."/>
            <person name="Copeland A."/>
            <person name="Lapidus A."/>
            <person name="Glavina del Rio T."/>
            <person name="Dalin E."/>
            <person name="Tice H."/>
            <person name="Bruce D."/>
            <person name="Goodwin L."/>
            <person name="Pitluck S."/>
            <person name="Chertkov O."/>
            <person name="Meincke L."/>
            <person name="Brettin T."/>
            <person name="Detter J.C."/>
            <person name="Han C."/>
            <person name="Tapia R."/>
            <person name="Kuske C.R."/>
            <person name="Schmutz J."/>
            <person name="Larimer F."/>
            <person name="Land M."/>
            <person name="Hauser L."/>
            <person name="Kyrpides N."/>
            <person name="Mikhailova N."/>
            <person name="Sung Y."/>
            <person name="Fletcher K.E."/>
            <person name="Ritalahti K.M."/>
            <person name="Loeffler F.E."/>
            <person name="Richardson P."/>
        </authorList>
    </citation>
    <scope>NUCLEOTIDE SEQUENCE [LARGE SCALE GENOMIC DNA]</scope>
    <source>
        <strain evidence="10">ATCC BAA-1151 / DSM 17278 / SZ</strain>
    </source>
</reference>
<dbReference type="EMBL" id="CP001089">
    <property type="protein sequence ID" value="ACD94800.1"/>
    <property type="molecule type" value="Genomic_DNA"/>
</dbReference>
<feature type="transmembrane region" description="Helical" evidence="8">
    <location>
        <begin position="115"/>
        <end position="136"/>
    </location>
</feature>
<feature type="transmembrane region" description="Helical" evidence="8">
    <location>
        <begin position="329"/>
        <end position="350"/>
    </location>
</feature>
<name>B3E676_TRIL1</name>
<feature type="transmembrane region" description="Helical" evidence="8">
    <location>
        <begin position="301"/>
        <end position="323"/>
    </location>
</feature>
<dbReference type="InterPro" id="IPR006042">
    <property type="entry name" value="Xan_ur_permease"/>
</dbReference>
<evidence type="ECO:0000256" key="6">
    <source>
        <dbReference type="ARBA" id="ARBA00022989"/>
    </source>
</evidence>
<keyword evidence="6 8" id="KW-1133">Transmembrane helix</keyword>
<evidence type="ECO:0000256" key="5">
    <source>
        <dbReference type="ARBA" id="ARBA00022692"/>
    </source>
</evidence>
<comment type="similarity">
    <text evidence="2">Belongs to the nucleobase:cation symporter-2 (NCS2) (TC 2.A.40) family.</text>
</comment>
<dbReference type="InterPro" id="IPR006043">
    <property type="entry name" value="NCS2"/>
</dbReference>
<keyword evidence="3" id="KW-0813">Transport</keyword>
<dbReference type="OrthoDB" id="9779092at2"/>
<dbReference type="PANTHER" id="PTHR42810:SF4">
    <property type="entry name" value="URIC ACID TRANSPORTER UACT"/>
    <property type="match status" value="1"/>
</dbReference>
<keyword evidence="5 8" id="KW-0812">Transmembrane</keyword>
<dbReference type="Pfam" id="PF00860">
    <property type="entry name" value="Xan_ur_permease"/>
    <property type="match status" value="1"/>
</dbReference>
<evidence type="ECO:0000256" key="1">
    <source>
        <dbReference type="ARBA" id="ARBA00004651"/>
    </source>
</evidence>
<evidence type="ECO:0000256" key="7">
    <source>
        <dbReference type="ARBA" id="ARBA00023136"/>
    </source>
</evidence>
<dbReference type="eggNOG" id="COG2233">
    <property type="taxonomic scope" value="Bacteria"/>
</dbReference>
<dbReference type="STRING" id="398767.Glov_1077"/>
<organism evidence="9 10">
    <name type="scientific">Trichlorobacter lovleyi (strain ATCC BAA-1151 / DSM 17278 / SZ)</name>
    <name type="common">Geobacter lovleyi</name>
    <dbReference type="NCBI Taxonomy" id="398767"/>
    <lineage>
        <taxon>Bacteria</taxon>
        <taxon>Pseudomonadati</taxon>
        <taxon>Thermodesulfobacteriota</taxon>
        <taxon>Desulfuromonadia</taxon>
        <taxon>Geobacterales</taxon>
        <taxon>Geobacteraceae</taxon>
        <taxon>Trichlorobacter</taxon>
    </lineage>
</organism>
<feature type="transmembrane region" description="Helical" evidence="8">
    <location>
        <begin position="362"/>
        <end position="380"/>
    </location>
</feature>
<dbReference type="KEGG" id="glo:Glov_1077"/>
<dbReference type="PROSITE" id="PS01116">
    <property type="entry name" value="XANTH_URACIL_PERMASE"/>
    <property type="match status" value="1"/>
</dbReference>
<feature type="transmembrane region" description="Helical" evidence="8">
    <location>
        <begin position="38"/>
        <end position="54"/>
    </location>
</feature>
<evidence type="ECO:0000313" key="9">
    <source>
        <dbReference type="EMBL" id="ACD94800.1"/>
    </source>
</evidence>